<feature type="domain" description="DUF1990" evidence="1">
    <location>
        <begin position="30"/>
        <end position="196"/>
    </location>
</feature>
<reference evidence="2 3" key="1">
    <citation type="journal article" date="2021" name="Nat. Plants">
        <title>The Taxus genome provides insights into paclitaxel biosynthesis.</title>
        <authorList>
            <person name="Xiong X."/>
            <person name="Gou J."/>
            <person name="Liao Q."/>
            <person name="Li Y."/>
            <person name="Zhou Q."/>
            <person name="Bi G."/>
            <person name="Li C."/>
            <person name="Du R."/>
            <person name="Wang X."/>
            <person name="Sun T."/>
            <person name="Guo L."/>
            <person name="Liang H."/>
            <person name="Lu P."/>
            <person name="Wu Y."/>
            <person name="Zhang Z."/>
            <person name="Ro D.K."/>
            <person name="Shang Y."/>
            <person name="Huang S."/>
            <person name="Yan J."/>
        </authorList>
    </citation>
    <scope>NUCLEOTIDE SEQUENCE [LARGE SCALE GENOMIC DNA]</scope>
    <source>
        <strain evidence="2">Ta-2019</strain>
    </source>
</reference>
<accession>A0AA38FPW1</accession>
<dbReference type="PANTHER" id="PTHR34202">
    <property type="entry name" value="UPF0548 PROTEIN"/>
    <property type="match status" value="1"/>
</dbReference>
<comment type="caution">
    <text evidence="2">The sequence shown here is derived from an EMBL/GenBank/DDBJ whole genome shotgun (WGS) entry which is preliminary data.</text>
</comment>
<dbReference type="Proteomes" id="UP000824469">
    <property type="component" value="Unassembled WGS sequence"/>
</dbReference>
<sequence>PGSFNYEEKHRNATEKAPFSNEFSQELVKDGYAINHSRVRLGSGLQAYQKGKRLLNNWGHFQLKWASVDSNTCMKIGERFCVCTQELVPWVLMPLQILYVNDHRNSNHILPPPNYNPAGLGSVPHTLKLKEAYRFGSGTLAGHLLAGEERFSIELDGDDNVWYEILSFSRPAHFLSFLGQPYVRLKQKLFAQQSTQAMLKAMSE</sequence>
<keyword evidence="3" id="KW-1185">Reference proteome</keyword>
<feature type="non-terminal residue" evidence="2">
    <location>
        <position position="1"/>
    </location>
</feature>
<organism evidence="2 3">
    <name type="scientific">Taxus chinensis</name>
    <name type="common">Chinese yew</name>
    <name type="synonym">Taxus wallichiana var. chinensis</name>
    <dbReference type="NCBI Taxonomy" id="29808"/>
    <lineage>
        <taxon>Eukaryota</taxon>
        <taxon>Viridiplantae</taxon>
        <taxon>Streptophyta</taxon>
        <taxon>Embryophyta</taxon>
        <taxon>Tracheophyta</taxon>
        <taxon>Spermatophyta</taxon>
        <taxon>Pinopsida</taxon>
        <taxon>Pinidae</taxon>
        <taxon>Conifers II</taxon>
        <taxon>Cupressales</taxon>
        <taxon>Taxaceae</taxon>
        <taxon>Taxus</taxon>
    </lineage>
</organism>
<evidence type="ECO:0000313" key="2">
    <source>
        <dbReference type="EMBL" id="KAH9307995.1"/>
    </source>
</evidence>
<protein>
    <recommendedName>
        <fullName evidence="1">DUF1990 domain-containing protein</fullName>
    </recommendedName>
</protein>
<evidence type="ECO:0000259" key="1">
    <source>
        <dbReference type="Pfam" id="PF09348"/>
    </source>
</evidence>
<dbReference type="EMBL" id="JAHRHJ020000007">
    <property type="protein sequence ID" value="KAH9307995.1"/>
    <property type="molecule type" value="Genomic_DNA"/>
</dbReference>
<dbReference type="AlphaFoldDB" id="A0AA38FPW1"/>
<dbReference type="OMA" id="CVKEFFP"/>
<proteinExistence type="predicted"/>
<dbReference type="Pfam" id="PF09348">
    <property type="entry name" value="DUF1990"/>
    <property type="match status" value="1"/>
</dbReference>
<dbReference type="InterPro" id="IPR018960">
    <property type="entry name" value="DUF1990"/>
</dbReference>
<evidence type="ECO:0000313" key="3">
    <source>
        <dbReference type="Proteomes" id="UP000824469"/>
    </source>
</evidence>
<name>A0AA38FPW1_TAXCH</name>
<gene>
    <name evidence="2" type="ORF">KI387_035906</name>
</gene>
<dbReference type="PANTHER" id="PTHR34202:SF1">
    <property type="entry name" value="UPF0548 PROTEIN"/>
    <property type="match status" value="1"/>
</dbReference>